<dbReference type="EMBL" id="NCKW01001122">
    <property type="protein sequence ID" value="POM79701.1"/>
    <property type="molecule type" value="Genomic_DNA"/>
</dbReference>
<comment type="caution">
    <text evidence="2">The sequence shown here is derived from an EMBL/GenBank/DDBJ whole genome shotgun (WGS) entry which is preliminary data.</text>
</comment>
<proteinExistence type="predicted"/>
<accession>A0A2P4YPG1</accession>
<keyword evidence="3" id="KW-1185">Reference proteome</keyword>
<dbReference type="InterPro" id="IPR012337">
    <property type="entry name" value="RNaseH-like_sf"/>
</dbReference>
<name>A0A2P4YPG1_9STRA</name>
<dbReference type="Gene3D" id="3.30.420.10">
    <property type="entry name" value="Ribonuclease H-like superfamily/Ribonuclease H"/>
    <property type="match status" value="1"/>
</dbReference>
<gene>
    <name evidence="2" type="ORF">PHPALM_2562</name>
</gene>
<protein>
    <submittedName>
        <fullName evidence="2">Retrovirus Polyprotein</fullName>
    </submittedName>
</protein>
<dbReference type="SUPFAM" id="SSF53098">
    <property type="entry name" value="Ribonuclease H-like"/>
    <property type="match status" value="1"/>
</dbReference>
<dbReference type="InterPro" id="IPR036397">
    <property type="entry name" value="RNaseH_sf"/>
</dbReference>
<dbReference type="PANTHER" id="PTHR35046">
    <property type="entry name" value="ZINC KNUCKLE (CCHC-TYPE) FAMILY PROTEIN"/>
    <property type="match status" value="1"/>
</dbReference>
<dbReference type="AlphaFoldDB" id="A0A2P4YPG1"/>
<reference evidence="2 3" key="1">
    <citation type="journal article" date="2017" name="Genome Biol. Evol.">
        <title>Phytophthora megakarya and P. palmivora, closely related causal agents of cacao black pod rot, underwent increases in genome sizes and gene numbers by different mechanisms.</title>
        <authorList>
            <person name="Ali S.S."/>
            <person name="Shao J."/>
            <person name="Lary D.J."/>
            <person name="Kronmiller B."/>
            <person name="Shen D."/>
            <person name="Strem M.D."/>
            <person name="Amoako-Attah I."/>
            <person name="Akrofi A.Y."/>
            <person name="Begoude B.A."/>
            <person name="Ten Hoopen G.M."/>
            <person name="Coulibaly K."/>
            <person name="Kebe B.I."/>
            <person name="Melnick R.L."/>
            <person name="Guiltinan M.J."/>
            <person name="Tyler B.M."/>
            <person name="Meinhardt L.W."/>
            <person name="Bailey B.A."/>
        </authorList>
    </citation>
    <scope>NUCLEOTIDE SEQUENCE [LARGE SCALE GENOMIC DNA]</scope>
    <source>
        <strain evidence="3">sbr112.9</strain>
    </source>
</reference>
<evidence type="ECO:0000313" key="2">
    <source>
        <dbReference type="EMBL" id="POM79701.1"/>
    </source>
</evidence>
<feature type="region of interest" description="Disordered" evidence="1">
    <location>
        <begin position="1"/>
        <end position="22"/>
    </location>
</feature>
<sequence>MQDEDDVEKELGQPTDEIQRQSWRQRAKNLTISSVIATLVKCVSATRRAFSVIYVGVSSGYLKLGGFIHVVSLPSSKDGYNAIMVIVDRLTKRANFIATQTTDSAEDTANVFMKNYVKDHGLPKTIV</sequence>
<evidence type="ECO:0000313" key="3">
    <source>
        <dbReference type="Proteomes" id="UP000237271"/>
    </source>
</evidence>
<dbReference type="GO" id="GO:0003676">
    <property type="term" value="F:nucleic acid binding"/>
    <property type="evidence" value="ECO:0007669"/>
    <property type="project" value="InterPro"/>
</dbReference>
<dbReference type="Proteomes" id="UP000237271">
    <property type="component" value="Unassembled WGS sequence"/>
</dbReference>
<organism evidence="2 3">
    <name type="scientific">Phytophthora palmivora</name>
    <dbReference type="NCBI Taxonomy" id="4796"/>
    <lineage>
        <taxon>Eukaryota</taxon>
        <taxon>Sar</taxon>
        <taxon>Stramenopiles</taxon>
        <taxon>Oomycota</taxon>
        <taxon>Peronosporomycetes</taxon>
        <taxon>Peronosporales</taxon>
        <taxon>Peronosporaceae</taxon>
        <taxon>Phytophthora</taxon>
    </lineage>
</organism>
<dbReference type="PANTHER" id="PTHR35046:SF26">
    <property type="entry name" value="RNA-DIRECTED DNA POLYMERASE"/>
    <property type="match status" value="1"/>
</dbReference>
<dbReference type="OrthoDB" id="166633at2759"/>
<evidence type="ECO:0000256" key="1">
    <source>
        <dbReference type="SAM" id="MobiDB-lite"/>
    </source>
</evidence>